<gene>
    <name evidence="1" type="ORF">OP8BY_1259</name>
</gene>
<protein>
    <submittedName>
        <fullName evidence="1">Uncharacterized protein</fullName>
    </submittedName>
</protein>
<accession>A0A3E2BPT8</accession>
<proteinExistence type="predicted"/>
<evidence type="ECO:0000313" key="2">
    <source>
        <dbReference type="Proteomes" id="UP000257323"/>
    </source>
</evidence>
<organism evidence="1 2">
    <name type="scientific">Candidatus Saccharicenans subterraneus</name>
    <dbReference type="NCBI Taxonomy" id="2508984"/>
    <lineage>
        <taxon>Bacteria</taxon>
        <taxon>Candidatus Aminicenantota</taxon>
        <taxon>Candidatus Aminicenantia</taxon>
        <taxon>Candidatus Aminicenantales</taxon>
        <taxon>Candidatus Saccharicenantaceae</taxon>
        <taxon>Candidatus Saccharicenans</taxon>
    </lineage>
</organism>
<comment type="caution">
    <text evidence="1">The sequence shown here is derived from an EMBL/GenBank/DDBJ whole genome shotgun (WGS) entry which is preliminary data.</text>
</comment>
<dbReference type="AlphaFoldDB" id="A0A3E2BPT8"/>
<evidence type="ECO:0000313" key="1">
    <source>
        <dbReference type="EMBL" id="RFT16646.1"/>
    </source>
</evidence>
<name>A0A3E2BPT8_9BACT</name>
<dbReference type="Proteomes" id="UP000257323">
    <property type="component" value="Unassembled WGS sequence"/>
</dbReference>
<sequence>MASSLVGLFGSSGVVVRLFQFFIELEICQMLSSYCKKKNIKKE</sequence>
<reference evidence="1 2" key="1">
    <citation type="submission" date="2018-08" db="EMBL/GenBank/DDBJ databases">
        <title>Genome analysis of the thermophilic bacterium of the candidate phylum Aminicenantes from deep subsurface aquifer revealed its physiology and ecological role.</title>
        <authorList>
            <person name="Kadnikov V.V."/>
            <person name="Mardanov A.V."/>
            <person name="Beletsky A.V."/>
            <person name="Karnachuk O.V."/>
            <person name="Ravin N.V."/>
        </authorList>
    </citation>
    <scope>NUCLEOTIDE SEQUENCE [LARGE SCALE GENOMIC DNA]</scope>
    <source>
        <strain evidence="1">BY38</strain>
    </source>
</reference>
<dbReference type="EMBL" id="QUAH01000002">
    <property type="protein sequence ID" value="RFT16646.1"/>
    <property type="molecule type" value="Genomic_DNA"/>
</dbReference>